<keyword evidence="4 5" id="KW-0472">Membrane</keyword>
<organism evidence="7 8">
    <name type="scientific">Nocardia flavorosea</name>
    <dbReference type="NCBI Taxonomy" id="53429"/>
    <lineage>
        <taxon>Bacteria</taxon>
        <taxon>Bacillati</taxon>
        <taxon>Actinomycetota</taxon>
        <taxon>Actinomycetes</taxon>
        <taxon>Mycobacteriales</taxon>
        <taxon>Nocardiaceae</taxon>
        <taxon>Nocardia</taxon>
    </lineage>
</organism>
<reference evidence="7 8" key="1">
    <citation type="submission" date="2020-04" db="EMBL/GenBank/DDBJ databases">
        <title>MicrobeNet Type strains.</title>
        <authorList>
            <person name="Nicholson A.C."/>
        </authorList>
    </citation>
    <scope>NUCLEOTIDE SEQUENCE [LARGE SCALE GENOMIC DNA]</scope>
    <source>
        <strain evidence="7 8">JCM 3332</strain>
    </source>
</reference>
<dbReference type="GO" id="GO:0022857">
    <property type="term" value="F:transmembrane transporter activity"/>
    <property type="evidence" value="ECO:0007669"/>
    <property type="project" value="InterPro"/>
</dbReference>
<accession>A0A846YU41</accession>
<feature type="transmembrane region" description="Helical" evidence="5">
    <location>
        <begin position="48"/>
        <end position="73"/>
    </location>
</feature>
<feature type="transmembrane region" description="Helical" evidence="5">
    <location>
        <begin position="307"/>
        <end position="330"/>
    </location>
</feature>
<dbReference type="PANTHER" id="PTHR23527:SF1">
    <property type="entry name" value="BLL3282 PROTEIN"/>
    <property type="match status" value="1"/>
</dbReference>
<evidence type="ECO:0000256" key="2">
    <source>
        <dbReference type="ARBA" id="ARBA00022692"/>
    </source>
</evidence>
<feature type="transmembrane region" description="Helical" evidence="5">
    <location>
        <begin position="18"/>
        <end position="36"/>
    </location>
</feature>
<feature type="transmembrane region" description="Helical" evidence="5">
    <location>
        <begin position="281"/>
        <end position="301"/>
    </location>
</feature>
<dbReference type="EMBL" id="JAAXOT010000023">
    <property type="protein sequence ID" value="NKY60499.1"/>
    <property type="molecule type" value="Genomic_DNA"/>
</dbReference>
<gene>
    <name evidence="7" type="ORF">HGA15_31040</name>
</gene>
<feature type="domain" description="Major facilitator superfamily (MFS) profile" evidence="6">
    <location>
        <begin position="9"/>
        <end position="393"/>
    </location>
</feature>
<dbReference type="InterPro" id="IPR020846">
    <property type="entry name" value="MFS_dom"/>
</dbReference>
<proteinExistence type="predicted"/>
<dbReference type="Pfam" id="PF07690">
    <property type="entry name" value="MFS_1"/>
    <property type="match status" value="1"/>
</dbReference>
<feature type="transmembrane region" description="Helical" evidence="5">
    <location>
        <begin position="85"/>
        <end position="104"/>
    </location>
</feature>
<feature type="transmembrane region" description="Helical" evidence="5">
    <location>
        <begin position="110"/>
        <end position="130"/>
    </location>
</feature>
<evidence type="ECO:0000256" key="4">
    <source>
        <dbReference type="ARBA" id="ARBA00023136"/>
    </source>
</evidence>
<dbReference type="InterPro" id="IPR052952">
    <property type="entry name" value="MFS-Transporter"/>
</dbReference>
<dbReference type="GO" id="GO:0005886">
    <property type="term" value="C:plasma membrane"/>
    <property type="evidence" value="ECO:0007669"/>
    <property type="project" value="UniProtKB-SubCell"/>
</dbReference>
<feature type="transmembrane region" description="Helical" evidence="5">
    <location>
        <begin position="213"/>
        <end position="240"/>
    </location>
</feature>
<comment type="caution">
    <text evidence="7">The sequence shown here is derived from an EMBL/GenBank/DDBJ whole genome shotgun (WGS) entry which is preliminary data.</text>
</comment>
<dbReference type="Proteomes" id="UP000570678">
    <property type="component" value="Unassembled WGS sequence"/>
</dbReference>
<protein>
    <submittedName>
        <fullName evidence="7">MFS transporter</fullName>
    </submittedName>
</protein>
<dbReference type="PANTHER" id="PTHR23527">
    <property type="entry name" value="BLL3282 PROTEIN"/>
    <property type="match status" value="1"/>
</dbReference>
<feature type="transmembrane region" description="Helical" evidence="5">
    <location>
        <begin position="174"/>
        <end position="192"/>
    </location>
</feature>
<dbReference type="PROSITE" id="PS50850">
    <property type="entry name" value="MFS"/>
    <property type="match status" value="1"/>
</dbReference>
<feature type="transmembrane region" description="Helical" evidence="5">
    <location>
        <begin position="342"/>
        <end position="363"/>
    </location>
</feature>
<dbReference type="SUPFAM" id="SSF103473">
    <property type="entry name" value="MFS general substrate transporter"/>
    <property type="match status" value="1"/>
</dbReference>
<evidence type="ECO:0000256" key="3">
    <source>
        <dbReference type="ARBA" id="ARBA00022989"/>
    </source>
</evidence>
<dbReference type="Gene3D" id="1.20.1250.20">
    <property type="entry name" value="MFS general substrate transporter like domains"/>
    <property type="match status" value="2"/>
</dbReference>
<keyword evidence="2 5" id="KW-0812">Transmembrane</keyword>
<feature type="transmembrane region" description="Helical" evidence="5">
    <location>
        <begin position="252"/>
        <end position="274"/>
    </location>
</feature>
<evidence type="ECO:0000259" key="6">
    <source>
        <dbReference type="PROSITE" id="PS50850"/>
    </source>
</evidence>
<dbReference type="RefSeq" id="WP_084493431.1">
    <property type="nucleotide sequence ID" value="NZ_JAAXOT010000023.1"/>
</dbReference>
<dbReference type="AlphaFoldDB" id="A0A846YU41"/>
<comment type="subcellular location">
    <subcellularLocation>
        <location evidence="1">Cell membrane</location>
        <topology evidence="1">Multi-pass membrane protein</topology>
    </subcellularLocation>
</comment>
<feature type="transmembrane region" description="Helical" evidence="5">
    <location>
        <begin position="150"/>
        <end position="168"/>
    </location>
</feature>
<keyword evidence="3 5" id="KW-1133">Transmembrane helix</keyword>
<dbReference type="InterPro" id="IPR011701">
    <property type="entry name" value="MFS"/>
</dbReference>
<sequence>MSCAVAVPASRVRTVGRLAVGVASLVVVVVVVPSYLTGTLAVSMGPELGFTPAVLGVLTALRFVVAAAVSAVAGRCVERFGATGGIRVAVLTVAVTSIAIGVFVRDPIVFAALFCLNGVALATVQPAVDLWVTRAVPGRRQGLAFGAKQAAVPTGALIAGLTVPVAAAGAGWRVVWIAAGMAAVLVAAFVPWRDGPRNPAPAGSADESRNRGSVAALAVLAVSFGFGSAAIVNLTTFLVVSTVRTGFDEGTAGMVFAVSSAAGIAARLALGYWADRIRGDLLTVLAGVQLAGAAAFLLLGLASGPVYIAAAPVAFAVGLGWPGLLLLVVVRENRQAPGAATGFVNTGSYLGSIAGPAIFGLLATRIGYSAGWLFTACCLIAAAATALAGRTMLRRRAA</sequence>
<name>A0A846YU41_9NOCA</name>
<evidence type="ECO:0000256" key="5">
    <source>
        <dbReference type="SAM" id="Phobius"/>
    </source>
</evidence>
<dbReference type="InterPro" id="IPR036259">
    <property type="entry name" value="MFS_trans_sf"/>
</dbReference>
<evidence type="ECO:0000313" key="8">
    <source>
        <dbReference type="Proteomes" id="UP000570678"/>
    </source>
</evidence>
<evidence type="ECO:0000256" key="1">
    <source>
        <dbReference type="ARBA" id="ARBA00004651"/>
    </source>
</evidence>
<evidence type="ECO:0000313" key="7">
    <source>
        <dbReference type="EMBL" id="NKY60499.1"/>
    </source>
</evidence>
<feature type="transmembrane region" description="Helical" evidence="5">
    <location>
        <begin position="369"/>
        <end position="389"/>
    </location>
</feature>
<keyword evidence="8" id="KW-1185">Reference proteome</keyword>